<evidence type="ECO:0000313" key="3">
    <source>
        <dbReference type="Proteomes" id="UP001596406"/>
    </source>
</evidence>
<evidence type="ECO:0000313" key="2">
    <source>
        <dbReference type="EMBL" id="MFC6836863.1"/>
    </source>
</evidence>
<dbReference type="Pfam" id="PF00884">
    <property type="entry name" value="Sulfatase"/>
    <property type="match status" value="1"/>
</dbReference>
<dbReference type="SUPFAM" id="SSF53649">
    <property type="entry name" value="Alkaline phosphatase-like"/>
    <property type="match status" value="1"/>
</dbReference>
<protein>
    <submittedName>
        <fullName evidence="2">Sulfatase</fullName>
    </submittedName>
</protein>
<proteinExistence type="predicted"/>
<dbReference type="InterPro" id="IPR000917">
    <property type="entry name" value="Sulfatase_N"/>
</dbReference>
<dbReference type="AlphaFoldDB" id="A0ABD5U9I8"/>
<accession>A0ABD5U9I8</accession>
<dbReference type="PANTHER" id="PTHR43751">
    <property type="entry name" value="SULFATASE"/>
    <property type="match status" value="1"/>
</dbReference>
<dbReference type="InterPro" id="IPR052701">
    <property type="entry name" value="GAG_Ulvan_Degrading_Sulfatases"/>
</dbReference>
<dbReference type="PANTHER" id="PTHR43751:SF3">
    <property type="entry name" value="SULFATASE N-TERMINAL DOMAIN-CONTAINING PROTEIN"/>
    <property type="match status" value="1"/>
</dbReference>
<dbReference type="CDD" id="cd16148">
    <property type="entry name" value="sulfatase_like"/>
    <property type="match status" value="1"/>
</dbReference>
<comment type="caution">
    <text evidence="2">The sequence shown here is derived from an EMBL/GenBank/DDBJ whole genome shotgun (WGS) entry which is preliminary data.</text>
</comment>
<dbReference type="Proteomes" id="UP001596406">
    <property type="component" value="Unassembled WGS sequence"/>
</dbReference>
<reference evidence="2 3" key="1">
    <citation type="journal article" date="2019" name="Int. J. Syst. Evol. Microbiol.">
        <title>The Global Catalogue of Microorganisms (GCM) 10K type strain sequencing project: providing services to taxonomists for standard genome sequencing and annotation.</title>
        <authorList>
            <consortium name="The Broad Institute Genomics Platform"/>
            <consortium name="The Broad Institute Genome Sequencing Center for Infectious Disease"/>
            <person name="Wu L."/>
            <person name="Ma J."/>
        </authorList>
    </citation>
    <scope>NUCLEOTIDE SEQUENCE [LARGE SCALE GENOMIC DNA]</scope>
    <source>
        <strain evidence="2 3">PSRA2</strain>
    </source>
</reference>
<organism evidence="2 3">
    <name type="scientific">Halomarina ordinaria</name>
    <dbReference type="NCBI Taxonomy" id="3033939"/>
    <lineage>
        <taxon>Archaea</taxon>
        <taxon>Methanobacteriati</taxon>
        <taxon>Methanobacteriota</taxon>
        <taxon>Stenosarchaea group</taxon>
        <taxon>Halobacteria</taxon>
        <taxon>Halobacteriales</taxon>
        <taxon>Natronomonadaceae</taxon>
        <taxon>Halomarina</taxon>
    </lineage>
</organism>
<dbReference type="RefSeq" id="WP_304448537.1">
    <property type="nucleotide sequence ID" value="NZ_JARRAH010000001.1"/>
</dbReference>
<sequence>MTDILLLTVDSLRADHVGCYGYDRETTPTIDALADEGCRFENAFAHACSTRPSFPSILASSYALMYGGYERISDEQTLVSEALSDAGYRTAGLHSNLYLSADFGYGSGFDHFFDSKTDPGPVARIKQIAKDRLDNDGLLFQALSTGVNTAERQAGLNVGSAYVTADDLTDMAVDWVDEQATASDPRFLWAHYMDVHHPYVPPERHQRALTGEYIDERQAVKLRRKMLEEPEALSEHERQQLLDLYDAEIRFCDAEIGRLLQHVRETWGEDTVVLFTADHGEEFGEHGQYSHHATFFDEVTHVPFVLSDGEASGEFEDLVGLLDVTPTLVDYAGGEQADAFWGHSLRSLVGAGEWPRDSVIGDWAPDGPDSERRYAYRDHDWKYIRRGQDEELYDLRADPGETEDVAGEERSALERCRAAVDDHERDVDATTVDLGDVEMEDHVKQRLRDLGYQE</sequence>
<dbReference type="EMBL" id="JBHSXM010000001">
    <property type="protein sequence ID" value="MFC6836863.1"/>
    <property type="molecule type" value="Genomic_DNA"/>
</dbReference>
<gene>
    <name evidence="2" type="ORF">ACFQHK_10095</name>
</gene>
<dbReference type="Gene3D" id="3.30.1120.10">
    <property type="match status" value="1"/>
</dbReference>
<keyword evidence="3" id="KW-1185">Reference proteome</keyword>
<evidence type="ECO:0000259" key="1">
    <source>
        <dbReference type="Pfam" id="PF00884"/>
    </source>
</evidence>
<name>A0ABD5U9I8_9EURY</name>
<dbReference type="InterPro" id="IPR017850">
    <property type="entry name" value="Alkaline_phosphatase_core_sf"/>
</dbReference>
<feature type="domain" description="Sulfatase N-terminal" evidence="1">
    <location>
        <begin position="3"/>
        <end position="333"/>
    </location>
</feature>
<dbReference type="Gene3D" id="3.40.720.10">
    <property type="entry name" value="Alkaline Phosphatase, subunit A"/>
    <property type="match status" value="1"/>
</dbReference>